<comment type="subcellular location">
    <subcellularLocation>
        <location evidence="1">Cell membrane</location>
        <topology evidence="1">Multi-pass membrane protein</topology>
    </subcellularLocation>
</comment>
<keyword evidence="4" id="KW-0997">Cell inner membrane</keyword>
<dbReference type="GO" id="GO:0005886">
    <property type="term" value="C:plasma membrane"/>
    <property type="evidence" value="ECO:0007669"/>
    <property type="project" value="UniProtKB-SubCell"/>
</dbReference>
<keyword evidence="5 9" id="KW-0812">Transmembrane</keyword>
<evidence type="ECO:0000256" key="7">
    <source>
        <dbReference type="ARBA" id="ARBA00023136"/>
    </source>
</evidence>
<feature type="transmembrane region" description="Helical" evidence="9">
    <location>
        <begin position="45"/>
        <end position="66"/>
    </location>
</feature>
<feature type="transmembrane region" description="Helical" evidence="9">
    <location>
        <begin position="126"/>
        <end position="148"/>
    </location>
</feature>
<feature type="transmembrane region" description="Helical" evidence="9">
    <location>
        <begin position="315"/>
        <end position="342"/>
    </location>
</feature>
<feature type="transmembrane region" description="Helical" evidence="9">
    <location>
        <begin position="103"/>
        <end position="120"/>
    </location>
</feature>
<feature type="region of interest" description="Disordered" evidence="8">
    <location>
        <begin position="1"/>
        <end position="38"/>
    </location>
</feature>
<feature type="transmembrane region" description="Helical" evidence="9">
    <location>
        <begin position="78"/>
        <end position="96"/>
    </location>
</feature>
<feature type="transmembrane region" description="Helical" evidence="9">
    <location>
        <begin position="155"/>
        <end position="174"/>
    </location>
</feature>
<accession>A0A543IX83</accession>
<dbReference type="RefSeq" id="WP_142259249.1">
    <property type="nucleotide sequence ID" value="NZ_BMPV01000007.1"/>
</dbReference>
<dbReference type="InterPro" id="IPR001851">
    <property type="entry name" value="ABC_transp_permease"/>
</dbReference>
<feature type="transmembrane region" description="Helical" evidence="9">
    <location>
        <begin position="265"/>
        <end position="284"/>
    </location>
</feature>
<evidence type="ECO:0000256" key="4">
    <source>
        <dbReference type="ARBA" id="ARBA00022519"/>
    </source>
</evidence>
<keyword evidence="2" id="KW-0813">Transport</keyword>
<keyword evidence="7 9" id="KW-0472">Membrane</keyword>
<comment type="caution">
    <text evidence="10">The sequence shown here is derived from an EMBL/GenBank/DDBJ whole genome shotgun (WGS) entry which is preliminary data.</text>
</comment>
<organism evidence="10 11">
    <name type="scientific">Thermopolyspora flexuosa</name>
    <dbReference type="NCBI Taxonomy" id="103836"/>
    <lineage>
        <taxon>Bacteria</taxon>
        <taxon>Bacillati</taxon>
        <taxon>Actinomycetota</taxon>
        <taxon>Actinomycetes</taxon>
        <taxon>Streptosporangiales</taxon>
        <taxon>Streptosporangiaceae</taxon>
        <taxon>Thermopolyspora</taxon>
    </lineage>
</organism>
<evidence type="ECO:0000256" key="2">
    <source>
        <dbReference type="ARBA" id="ARBA00022448"/>
    </source>
</evidence>
<evidence type="ECO:0000256" key="5">
    <source>
        <dbReference type="ARBA" id="ARBA00022692"/>
    </source>
</evidence>
<dbReference type="PANTHER" id="PTHR32196">
    <property type="entry name" value="ABC TRANSPORTER PERMEASE PROTEIN YPHD-RELATED-RELATED"/>
    <property type="match status" value="1"/>
</dbReference>
<evidence type="ECO:0000256" key="9">
    <source>
        <dbReference type="SAM" id="Phobius"/>
    </source>
</evidence>
<feature type="transmembrane region" description="Helical" evidence="9">
    <location>
        <begin position="291"/>
        <end position="309"/>
    </location>
</feature>
<keyword evidence="11" id="KW-1185">Reference proteome</keyword>
<keyword evidence="6 9" id="KW-1133">Transmembrane helix</keyword>
<name>A0A543IX83_9ACTN</name>
<sequence length="361" mass="36556">MNEGRAEQTDVTLPSWKEVLSTPPPRRVLDDEPPPADEPEVRDRVLVHVIWEVLLAVAAVGLVLANLSQAPAQHLTELFGSAAVVGLLAVGLSFSLRTATPNLAVGVIAGGTGALTAVLIRDDWPVPVAIAAGLGAALGTGVLLGLLVMLLSVPAWAVTLGAAAALLAVVSGLTRGATVPADLGTYPAVPAFVVFAGLSMGGGAVWLIPGVRRALGGLRREGEPAERPGLRAGLGALAGLAGSSLLAGVAGIADLLRQQGAVVPVEAVPVTALAAVLIGGVSVYGRRAGIFGTLFGVVIMVSAASLLALKDTPAWIVQAFAGGMVVAGLLVTRLIEGSNAVLNRDRKRRRPRAAALDARKV</sequence>
<evidence type="ECO:0000256" key="6">
    <source>
        <dbReference type="ARBA" id="ARBA00022989"/>
    </source>
</evidence>
<protein>
    <submittedName>
        <fullName evidence="10">Monosaccharide ABC transporter membrane protein (CUT2 family)</fullName>
    </submittedName>
</protein>
<evidence type="ECO:0000256" key="8">
    <source>
        <dbReference type="SAM" id="MobiDB-lite"/>
    </source>
</evidence>
<dbReference type="GO" id="GO:0022857">
    <property type="term" value="F:transmembrane transporter activity"/>
    <property type="evidence" value="ECO:0007669"/>
    <property type="project" value="InterPro"/>
</dbReference>
<dbReference type="Proteomes" id="UP000319213">
    <property type="component" value="Unassembled WGS sequence"/>
</dbReference>
<dbReference type="OrthoDB" id="3541427at2"/>
<evidence type="ECO:0000256" key="3">
    <source>
        <dbReference type="ARBA" id="ARBA00022475"/>
    </source>
</evidence>
<feature type="transmembrane region" description="Helical" evidence="9">
    <location>
        <begin position="186"/>
        <end position="208"/>
    </location>
</feature>
<evidence type="ECO:0000256" key="1">
    <source>
        <dbReference type="ARBA" id="ARBA00004651"/>
    </source>
</evidence>
<gene>
    <name evidence="10" type="ORF">FHX40_1885</name>
</gene>
<feature type="transmembrane region" description="Helical" evidence="9">
    <location>
        <begin position="229"/>
        <end position="253"/>
    </location>
</feature>
<proteinExistence type="predicted"/>
<keyword evidence="3" id="KW-1003">Cell membrane</keyword>
<evidence type="ECO:0000313" key="11">
    <source>
        <dbReference type="Proteomes" id="UP000319213"/>
    </source>
</evidence>
<dbReference type="EMBL" id="VFPQ01000001">
    <property type="protein sequence ID" value="TQM75184.1"/>
    <property type="molecule type" value="Genomic_DNA"/>
</dbReference>
<dbReference type="AlphaFoldDB" id="A0A543IX83"/>
<evidence type="ECO:0000313" key="10">
    <source>
        <dbReference type="EMBL" id="TQM75184.1"/>
    </source>
</evidence>
<reference evidence="10 11" key="1">
    <citation type="submission" date="2019-06" db="EMBL/GenBank/DDBJ databases">
        <title>Sequencing the genomes of 1000 actinobacteria strains.</title>
        <authorList>
            <person name="Klenk H.-P."/>
        </authorList>
    </citation>
    <scope>NUCLEOTIDE SEQUENCE [LARGE SCALE GENOMIC DNA]</scope>
    <source>
        <strain evidence="10 11">DSM 43186</strain>
    </source>
</reference>
<dbReference type="PANTHER" id="PTHR32196:SF21">
    <property type="entry name" value="ABC TRANSPORTER PERMEASE PROTEIN YPHD-RELATED"/>
    <property type="match status" value="1"/>
</dbReference>
<dbReference type="Pfam" id="PF02653">
    <property type="entry name" value="BPD_transp_2"/>
    <property type="match status" value="1"/>
</dbReference>